<dbReference type="RefSeq" id="WP_032659264.1">
    <property type="nucleotide sequence ID" value="NZ_CAXOFG010000001.1"/>
</dbReference>
<sequence>MKGIIRIGDKTTGGGQVMDGSKKMKFAGIGVARKGDPVSCPILGHSPSFIAEGHPTMKDNGVPVAFHGYKCTCGCTLIASLSNATTSK</sequence>
<dbReference type="AlphaFoldDB" id="A0A376FL40"/>
<proteinExistence type="predicted"/>
<dbReference type="CDD" id="cd14744">
    <property type="entry name" value="PAAR_CT_2"/>
    <property type="match status" value="1"/>
</dbReference>
<dbReference type="EMBL" id="UFYI01000007">
    <property type="protein sequence ID" value="STD26860.1"/>
    <property type="molecule type" value="Genomic_DNA"/>
</dbReference>
<dbReference type="Proteomes" id="UP000255163">
    <property type="component" value="Unassembled WGS sequence"/>
</dbReference>
<accession>A0A376FL40</accession>
<protein>
    <submittedName>
        <fullName evidence="1">PAAR repeat-containing protein</fullName>
    </submittedName>
</protein>
<name>A0A376FL40_ENTAS</name>
<evidence type="ECO:0000313" key="2">
    <source>
        <dbReference type="Proteomes" id="UP000255163"/>
    </source>
</evidence>
<dbReference type="Pfam" id="PF05488">
    <property type="entry name" value="PAAR_motif"/>
    <property type="match status" value="1"/>
</dbReference>
<gene>
    <name evidence="1" type="ORF">NCTC12123_05813</name>
</gene>
<dbReference type="InterPro" id="IPR008727">
    <property type="entry name" value="PAAR_motif"/>
</dbReference>
<dbReference type="Gene3D" id="2.60.200.60">
    <property type="match status" value="1"/>
</dbReference>
<organism evidence="1 2">
    <name type="scientific">Enterobacter asburiae</name>
    <dbReference type="NCBI Taxonomy" id="61645"/>
    <lineage>
        <taxon>Bacteria</taxon>
        <taxon>Pseudomonadati</taxon>
        <taxon>Pseudomonadota</taxon>
        <taxon>Gammaproteobacteria</taxon>
        <taxon>Enterobacterales</taxon>
        <taxon>Enterobacteriaceae</taxon>
        <taxon>Enterobacter</taxon>
        <taxon>Enterobacter cloacae complex</taxon>
    </lineage>
</organism>
<reference evidence="1 2" key="1">
    <citation type="submission" date="2018-06" db="EMBL/GenBank/DDBJ databases">
        <authorList>
            <consortium name="Pathogen Informatics"/>
            <person name="Doyle S."/>
        </authorList>
    </citation>
    <scope>NUCLEOTIDE SEQUENCE [LARGE SCALE GENOMIC DNA]</scope>
    <source>
        <strain evidence="1 2">NCTC12123</strain>
    </source>
</reference>
<evidence type="ECO:0000313" key="1">
    <source>
        <dbReference type="EMBL" id="STD26860.1"/>
    </source>
</evidence>